<dbReference type="InterPro" id="IPR020449">
    <property type="entry name" value="Tscrpt_reg_AraC-type_HTH"/>
</dbReference>
<dbReference type="Gene3D" id="1.10.10.60">
    <property type="entry name" value="Homeodomain-like"/>
    <property type="match status" value="2"/>
</dbReference>
<comment type="function">
    <text evidence="6">Regulatory protein of the TOL plasmid xyl operons. XylS activates the xylXYZLTEGFJQKIH operon required for the degradation of toluene, m-xylene and p-xylene.</text>
</comment>
<dbReference type="HOGENOM" id="CLU_000445_88_4_6"/>
<keyword evidence="5" id="KW-0804">Transcription</keyword>
<dbReference type="InterPro" id="IPR018060">
    <property type="entry name" value="HTH_AraC"/>
</dbReference>
<sequence>MTALPPLQDVVVQLFSHRTITEPIRVPAVVEPLLVLVLAGTARVEERVLDGPWSAATVRAGDFFLTDTQEPYEMRWQTLEGERFEVMHLYLGLPLIEQAARELLGPQSSAVALLDVSGARDETVHWLMESMRRELLDQRTPSQLCLRGLAQTLAMHLLRHYRDPQGAIRSSNALPAYKLRRVVEEMNAQLADDFSLTRLARSAELSEYHFSRMFKRATGLSPSQYFIGLRMARARQLLIETQRSVIDIGLEVGYSSPSHFSQVFRREVGVTPSAYRQA</sequence>
<keyword evidence="3 8" id="KW-0238">DNA-binding</keyword>
<dbReference type="GO" id="GO:0009893">
    <property type="term" value="P:positive regulation of metabolic process"/>
    <property type="evidence" value="ECO:0007669"/>
    <property type="project" value="UniProtKB-ARBA"/>
</dbReference>
<dbReference type="GO" id="GO:0043565">
    <property type="term" value="F:sequence-specific DNA binding"/>
    <property type="evidence" value="ECO:0007669"/>
    <property type="project" value="InterPro"/>
</dbReference>
<keyword evidence="2" id="KW-0805">Transcription regulation</keyword>
<name>L0GMI9_STUST</name>
<evidence type="ECO:0000313" key="8">
    <source>
        <dbReference type="EMBL" id="AGA86595.1"/>
    </source>
</evidence>
<protein>
    <submittedName>
        <fullName evidence="8">Transcriptional regulator containing an amidase domain and an AraC-type DNA-binding HTH domain</fullName>
    </submittedName>
</protein>
<dbReference type="SMART" id="SM00342">
    <property type="entry name" value="HTH_ARAC"/>
    <property type="match status" value="1"/>
</dbReference>
<dbReference type="PATRIC" id="fig|644801.3.peg.2008"/>
<dbReference type="InterPro" id="IPR018062">
    <property type="entry name" value="HTH_AraC-typ_CS"/>
</dbReference>
<keyword evidence="4" id="KW-0010">Activator</keyword>
<accession>L0GMI9</accession>
<organism evidence="8 9">
    <name type="scientific">Stutzerimonas stutzeri RCH2</name>
    <dbReference type="NCBI Taxonomy" id="644801"/>
    <lineage>
        <taxon>Bacteria</taxon>
        <taxon>Pseudomonadati</taxon>
        <taxon>Pseudomonadota</taxon>
        <taxon>Gammaproteobacteria</taxon>
        <taxon>Pseudomonadales</taxon>
        <taxon>Pseudomonadaceae</taxon>
        <taxon>Stutzerimonas</taxon>
    </lineage>
</organism>
<dbReference type="InterPro" id="IPR050204">
    <property type="entry name" value="AraC_XylS_family_regulators"/>
</dbReference>
<feature type="domain" description="HTH araC/xylS-type" evidence="7">
    <location>
        <begin position="180"/>
        <end position="278"/>
    </location>
</feature>
<reference evidence="8 9" key="1">
    <citation type="submission" date="2011-10" db="EMBL/GenBank/DDBJ databases">
        <title>Complete sequence of chromosome of Pseudomonas stutzeri RCH2.</title>
        <authorList>
            <consortium name="US DOE Joint Genome Institute"/>
            <person name="Lucas S."/>
            <person name="Han J."/>
            <person name="Lapidus A."/>
            <person name="Cheng J.-F."/>
            <person name="Goodwin L."/>
            <person name="Pitluck S."/>
            <person name="Peters L."/>
            <person name="Ovchinnikova G."/>
            <person name="Zeytun A."/>
            <person name="Lu M."/>
            <person name="Detter J.C."/>
            <person name="Han C."/>
            <person name="Tapia R."/>
            <person name="Land M."/>
            <person name="Hauser L."/>
            <person name="Kyrpides N."/>
            <person name="Ivanova N."/>
            <person name="Pagani I."/>
            <person name="Chakraborty R."/>
            <person name="Arkin A."/>
            <person name="Dehal P."/>
            <person name="Wall J."/>
            <person name="Hazen T."/>
            <person name="Woyke T."/>
        </authorList>
    </citation>
    <scope>NUCLEOTIDE SEQUENCE [LARGE SCALE GENOMIC DNA]</scope>
    <source>
        <strain evidence="8 9">RCH2</strain>
    </source>
</reference>
<dbReference type="PRINTS" id="PR00032">
    <property type="entry name" value="HTHARAC"/>
</dbReference>
<evidence type="ECO:0000256" key="2">
    <source>
        <dbReference type="ARBA" id="ARBA00023015"/>
    </source>
</evidence>
<dbReference type="PROSITE" id="PS01124">
    <property type="entry name" value="HTH_ARAC_FAMILY_2"/>
    <property type="match status" value="1"/>
</dbReference>
<dbReference type="Pfam" id="PF12833">
    <property type="entry name" value="HTH_18"/>
    <property type="match status" value="1"/>
</dbReference>
<dbReference type="SUPFAM" id="SSF46689">
    <property type="entry name" value="Homeodomain-like"/>
    <property type="match status" value="2"/>
</dbReference>
<evidence type="ECO:0000256" key="3">
    <source>
        <dbReference type="ARBA" id="ARBA00023125"/>
    </source>
</evidence>
<gene>
    <name evidence="8" type="ORF">Psest_2061</name>
</gene>
<dbReference type="PANTHER" id="PTHR46796">
    <property type="entry name" value="HTH-TYPE TRANSCRIPTIONAL ACTIVATOR RHAS-RELATED"/>
    <property type="match status" value="1"/>
</dbReference>
<dbReference type="eggNOG" id="COG4977">
    <property type="taxonomic scope" value="Bacteria"/>
</dbReference>
<dbReference type="KEGG" id="psh:Psest_2061"/>
<evidence type="ECO:0000256" key="1">
    <source>
        <dbReference type="ARBA" id="ARBA00004496"/>
    </source>
</evidence>
<proteinExistence type="predicted"/>
<dbReference type="STRING" id="644801.Psest_2061"/>
<dbReference type="PANTHER" id="PTHR46796:SF6">
    <property type="entry name" value="ARAC SUBFAMILY"/>
    <property type="match status" value="1"/>
</dbReference>
<comment type="subcellular location">
    <subcellularLocation>
        <location evidence="1">Cytoplasm</location>
    </subcellularLocation>
</comment>
<dbReference type="GO" id="GO:0005737">
    <property type="term" value="C:cytoplasm"/>
    <property type="evidence" value="ECO:0007669"/>
    <property type="project" value="UniProtKB-SubCell"/>
</dbReference>
<evidence type="ECO:0000259" key="7">
    <source>
        <dbReference type="PROSITE" id="PS01124"/>
    </source>
</evidence>
<evidence type="ECO:0000256" key="5">
    <source>
        <dbReference type="ARBA" id="ARBA00023163"/>
    </source>
</evidence>
<evidence type="ECO:0000256" key="4">
    <source>
        <dbReference type="ARBA" id="ARBA00023159"/>
    </source>
</evidence>
<evidence type="ECO:0000313" key="9">
    <source>
        <dbReference type="Proteomes" id="UP000010820"/>
    </source>
</evidence>
<evidence type="ECO:0000256" key="6">
    <source>
        <dbReference type="ARBA" id="ARBA00037345"/>
    </source>
</evidence>
<dbReference type="GO" id="GO:0003700">
    <property type="term" value="F:DNA-binding transcription factor activity"/>
    <property type="evidence" value="ECO:0007669"/>
    <property type="project" value="InterPro"/>
</dbReference>
<dbReference type="InterPro" id="IPR009057">
    <property type="entry name" value="Homeodomain-like_sf"/>
</dbReference>
<dbReference type="AlphaFoldDB" id="L0GMI9"/>
<dbReference type="EMBL" id="CP003071">
    <property type="protein sequence ID" value="AGA86595.1"/>
    <property type="molecule type" value="Genomic_DNA"/>
</dbReference>
<dbReference type="Proteomes" id="UP000010820">
    <property type="component" value="Chromosome"/>
</dbReference>
<dbReference type="PROSITE" id="PS00041">
    <property type="entry name" value="HTH_ARAC_FAMILY_1"/>
    <property type="match status" value="1"/>
</dbReference>